<feature type="domain" description="MacB-like periplasmic core" evidence="8">
    <location>
        <begin position="483"/>
        <end position="689"/>
    </location>
</feature>
<dbReference type="RefSeq" id="WP_012255972.1">
    <property type="nucleotide sequence ID" value="NC_010175.1"/>
</dbReference>
<dbReference type="PANTHER" id="PTHR30287">
    <property type="entry name" value="MEMBRANE COMPONENT OF PREDICTED ABC SUPERFAMILY METABOLITE UPTAKE TRANSPORTER"/>
    <property type="match status" value="1"/>
</dbReference>
<name>A9WBA9_CHLAA</name>
<feature type="transmembrane region" description="Helical" evidence="6">
    <location>
        <begin position="814"/>
        <end position="835"/>
    </location>
</feature>
<dbReference type="InterPro" id="IPR038766">
    <property type="entry name" value="Membrane_comp_ABC_pdt"/>
</dbReference>
<evidence type="ECO:0000313" key="10">
    <source>
        <dbReference type="Proteomes" id="UP000002008"/>
    </source>
</evidence>
<evidence type="ECO:0000256" key="1">
    <source>
        <dbReference type="ARBA" id="ARBA00004651"/>
    </source>
</evidence>
<evidence type="ECO:0000256" key="2">
    <source>
        <dbReference type="ARBA" id="ARBA00022475"/>
    </source>
</evidence>
<dbReference type="eggNOG" id="COG0577">
    <property type="taxonomic scope" value="Bacteria"/>
</dbReference>
<evidence type="ECO:0000256" key="5">
    <source>
        <dbReference type="ARBA" id="ARBA00023136"/>
    </source>
</evidence>
<reference evidence="10" key="1">
    <citation type="journal article" date="2011" name="BMC Genomics">
        <title>Complete genome sequence of the filamentous anoxygenic phototrophic bacterium Chloroflexus aurantiacus.</title>
        <authorList>
            <person name="Tang K.H."/>
            <person name="Barry K."/>
            <person name="Chertkov O."/>
            <person name="Dalin E."/>
            <person name="Han C.S."/>
            <person name="Hauser L.J."/>
            <person name="Honchak B.M."/>
            <person name="Karbach L.E."/>
            <person name="Land M.L."/>
            <person name="Lapidus A."/>
            <person name="Larimer F.W."/>
            <person name="Mikhailova N."/>
            <person name="Pitluck S."/>
            <person name="Pierson B.K."/>
            <person name="Blankenship R.E."/>
        </authorList>
    </citation>
    <scope>NUCLEOTIDE SEQUENCE [LARGE SCALE GENOMIC DNA]</scope>
    <source>
        <strain evidence="10">ATCC 29366 / DSM 635 / J-10-fl</strain>
    </source>
</reference>
<evidence type="ECO:0000256" key="4">
    <source>
        <dbReference type="ARBA" id="ARBA00022989"/>
    </source>
</evidence>
<evidence type="ECO:0000259" key="8">
    <source>
        <dbReference type="Pfam" id="PF12704"/>
    </source>
</evidence>
<dbReference type="AlphaFoldDB" id="A9WBA9"/>
<feature type="domain" description="MacB-like periplasmic core" evidence="8">
    <location>
        <begin position="22"/>
        <end position="228"/>
    </location>
</feature>
<dbReference type="EMBL" id="CP000909">
    <property type="protein sequence ID" value="ABY33316.1"/>
    <property type="molecule type" value="Genomic_DNA"/>
</dbReference>
<dbReference type="InterPro" id="IPR003838">
    <property type="entry name" value="ABC3_permease_C"/>
</dbReference>
<dbReference type="KEGG" id="cau:Caur_0062"/>
<dbReference type="InterPro" id="IPR025857">
    <property type="entry name" value="MacB_PCD"/>
</dbReference>
<protein>
    <recommendedName>
        <fullName evidence="11">ABC3 transporter permease protein domain-containing protein</fullName>
    </recommendedName>
</protein>
<dbReference type="PATRIC" id="fig|324602.8.peg.68"/>
<accession>A9WBA9</accession>
<proteinExistence type="predicted"/>
<sequence>MLSRMLVRSSLRWIRQHPWQMLLCIIGVALGVAVVVAIDLANASARRAFQLAGDTVAGQATHQIVGGPTGLPETVYPTIRRQFPTLAAAPVVEGYLTAPALGPGVYQLFGVDPFAEAPFRPYLAGNGAVDLAALLVEPGAALLARTTSEQAGLQPGDQLPVQIGARQTALRIVGVLDPADDLSRRSLAGLVIVDISSAQELLDNTGRLSRIDLIVPEAFDLAALTAQLPAGVTVQPVAARAGTLQQMTAAFELNLTALSLLALIVGMFLIYNTMTFSVVQRRGLWGTLRCVGVSRGQLAGMVLIEAFIISLVGVAAGLVLGVVLGRGLVGLVTQTINDLYFVVTVRDLAIEPLVLIKGTALGIIATLLAALAPTLEAMYTPPRTVLRRSSLEERIRRAIPRLAGGGVGLLLLGGGLLLIPATADTSSLYIAFGGLFAIVIGTALLTPLILMTLMAVLRPILGRAAGMLGNMAARDVVNSLSRTAVAVAALMVAVSVTIGVGIMIGSFRQTVINWLEQSLIADIYLSPPSNVANRIDTTIDPALPAALASLPEVEAITTFRSVQIDLPTGPTTLVAVGSTTDRGRRALRFQQGGDEATWTAWENGAVLISEPLAFRSGLGVGDTLTVRTDRGLRELPIAGVYYDYTSDRGVVRINEATYRQLWDDTALSSLAIYVREGYEVDAVMERVRAISAAYGTIIVNSSRALREGTLIVFDRTFAITSVLQLLATIVAFIGILSALMALQLERTRELGVLRAIGLTPGQLWGVVLGQTSLMGLAAGLLAAPLGLALAVVLTYVINKRSFGWTLEFTLDPTLFVQALAVAIVAALLAGIWPALQMSRTSPAVALRDE</sequence>
<evidence type="ECO:0000313" key="9">
    <source>
        <dbReference type="EMBL" id="ABY33316.1"/>
    </source>
</evidence>
<evidence type="ECO:0000256" key="3">
    <source>
        <dbReference type="ARBA" id="ARBA00022692"/>
    </source>
</evidence>
<dbReference type="STRING" id="324602.Caur_0062"/>
<comment type="subcellular location">
    <subcellularLocation>
        <location evidence="1">Cell membrane</location>
        <topology evidence="1">Multi-pass membrane protein</topology>
    </subcellularLocation>
</comment>
<feature type="transmembrane region" description="Helical" evidence="6">
    <location>
        <begin position="484"/>
        <end position="507"/>
    </location>
</feature>
<dbReference type="Proteomes" id="UP000002008">
    <property type="component" value="Chromosome"/>
</dbReference>
<gene>
    <name evidence="9" type="ordered locus">Caur_0062</name>
</gene>
<dbReference type="Pfam" id="PF12704">
    <property type="entry name" value="MacB_PCD"/>
    <property type="match status" value="2"/>
</dbReference>
<dbReference type="PANTHER" id="PTHR30287:SF2">
    <property type="entry name" value="BLL1001 PROTEIN"/>
    <property type="match status" value="1"/>
</dbReference>
<keyword evidence="5 6" id="KW-0472">Membrane</keyword>
<feature type="transmembrane region" description="Helical" evidence="6">
    <location>
        <begin position="429"/>
        <end position="457"/>
    </location>
</feature>
<dbReference type="HOGENOM" id="CLU_012341_0_0_0"/>
<feature type="transmembrane region" description="Helical" evidence="6">
    <location>
        <begin position="255"/>
        <end position="279"/>
    </location>
</feature>
<evidence type="ECO:0008006" key="11">
    <source>
        <dbReference type="Google" id="ProtNLM"/>
    </source>
</evidence>
<dbReference type="EnsemblBacteria" id="ABY33316">
    <property type="protein sequence ID" value="ABY33316"/>
    <property type="gene ID" value="Caur_0062"/>
</dbReference>
<dbReference type="GO" id="GO:0005886">
    <property type="term" value="C:plasma membrane"/>
    <property type="evidence" value="ECO:0000318"/>
    <property type="project" value="GO_Central"/>
</dbReference>
<evidence type="ECO:0000259" key="7">
    <source>
        <dbReference type="Pfam" id="PF02687"/>
    </source>
</evidence>
<dbReference type="Pfam" id="PF02687">
    <property type="entry name" value="FtsX"/>
    <property type="match status" value="2"/>
</dbReference>
<feature type="transmembrane region" description="Helical" evidence="6">
    <location>
        <begin position="722"/>
        <end position="742"/>
    </location>
</feature>
<feature type="transmembrane region" description="Helical" evidence="6">
    <location>
        <begin position="402"/>
        <end position="423"/>
    </location>
</feature>
<keyword evidence="3 6" id="KW-0812">Transmembrane</keyword>
<feature type="domain" description="ABC3 transporter permease C-terminal" evidence="7">
    <location>
        <begin position="725"/>
        <end position="842"/>
    </location>
</feature>
<keyword evidence="2" id="KW-1003">Cell membrane</keyword>
<feature type="transmembrane region" description="Helical" evidence="6">
    <location>
        <begin position="300"/>
        <end position="324"/>
    </location>
</feature>
<organism evidence="9 10">
    <name type="scientific">Chloroflexus aurantiacus (strain ATCC 29366 / DSM 635 / J-10-fl)</name>
    <dbReference type="NCBI Taxonomy" id="324602"/>
    <lineage>
        <taxon>Bacteria</taxon>
        <taxon>Bacillati</taxon>
        <taxon>Chloroflexota</taxon>
        <taxon>Chloroflexia</taxon>
        <taxon>Chloroflexales</taxon>
        <taxon>Chloroflexineae</taxon>
        <taxon>Chloroflexaceae</taxon>
        <taxon>Chloroflexus</taxon>
    </lineage>
</organism>
<feature type="domain" description="ABC3 transporter permease C-terminal" evidence="7">
    <location>
        <begin position="258"/>
        <end position="382"/>
    </location>
</feature>
<feature type="transmembrane region" description="Helical" evidence="6">
    <location>
        <begin position="360"/>
        <end position="381"/>
    </location>
</feature>
<dbReference type="GO" id="GO:0022857">
    <property type="term" value="F:transmembrane transporter activity"/>
    <property type="evidence" value="ECO:0000318"/>
    <property type="project" value="GO_Central"/>
</dbReference>
<dbReference type="InParanoid" id="A9WBA9"/>
<evidence type="ECO:0000256" key="6">
    <source>
        <dbReference type="SAM" id="Phobius"/>
    </source>
</evidence>
<feature type="transmembrane region" description="Helical" evidence="6">
    <location>
        <begin position="763"/>
        <end position="794"/>
    </location>
</feature>
<keyword evidence="10" id="KW-1185">Reference proteome</keyword>
<keyword evidence="4 6" id="KW-1133">Transmembrane helix</keyword>